<evidence type="ECO:0000256" key="6">
    <source>
        <dbReference type="ARBA" id="ARBA00023015"/>
    </source>
</evidence>
<evidence type="ECO:0000256" key="9">
    <source>
        <dbReference type="ARBA" id="ARBA00023294"/>
    </source>
</evidence>
<dbReference type="EMBL" id="JBBWWQ010000003">
    <property type="protein sequence ID" value="KAK8950813.1"/>
    <property type="molecule type" value="Genomic_DNA"/>
</dbReference>
<keyword evidence="8 10" id="KW-0539">Nucleus</keyword>
<feature type="region of interest" description="Disordered" evidence="11">
    <location>
        <begin position="1"/>
        <end position="40"/>
    </location>
</feature>
<dbReference type="PANTHER" id="PTHR31734:SF8">
    <property type="entry name" value="AUXIN-RESPONSIVE PROTEIN IAA24"/>
    <property type="match status" value="1"/>
</dbReference>
<evidence type="ECO:0000256" key="8">
    <source>
        <dbReference type="ARBA" id="ARBA00023242"/>
    </source>
</evidence>
<evidence type="ECO:0000256" key="7">
    <source>
        <dbReference type="ARBA" id="ARBA00023163"/>
    </source>
</evidence>
<keyword evidence="7 10" id="KW-0804">Transcription</keyword>
<evidence type="ECO:0000256" key="1">
    <source>
        <dbReference type="ARBA" id="ARBA00002159"/>
    </source>
</evidence>
<evidence type="ECO:0000259" key="12">
    <source>
        <dbReference type="PROSITE" id="PS51745"/>
    </source>
</evidence>
<evidence type="ECO:0000256" key="3">
    <source>
        <dbReference type="ARBA" id="ARBA00006728"/>
    </source>
</evidence>
<dbReference type="InterPro" id="IPR033389">
    <property type="entry name" value="AUX/IAA_dom"/>
</dbReference>
<evidence type="ECO:0000256" key="5">
    <source>
        <dbReference type="ARBA" id="ARBA00022491"/>
    </source>
</evidence>
<dbReference type="GO" id="GO:0009734">
    <property type="term" value="P:auxin-activated signaling pathway"/>
    <property type="evidence" value="ECO:0007669"/>
    <property type="project" value="UniProtKB-UniRule"/>
</dbReference>
<sequence>MEAQACREDTELRLGLPGTDGPATKGTKRAIPPEMDDAGEPPSAVVGWPPVRSFWKNSLHVRKKPVGENCGGTLVKVSMDGAPYLRKIDLRVYNGYEDLKLGLEGMFKCFILGEYVMAFEDKDGDLMMVGDVPWNMFIASCRRLRVMRGCGATGSH</sequence>
<dbReference type="PANTHER" id="PTHR31734">
    <property type="entry name" value="AUXIN-RESPONSIVE PROTEIN IAA17"/>
    <property type="match status" value="1"/>
</dbReference>
<evidence type="ECO:0000313" key="13">
    <source>
        <dbReference type="EMBL" id="KAK8950813.1"/>
    </source>
</evidence>
<feature type="domain" description="PB1" evidence="12">
    <location>
        <begin position="72"/>
        <end position="149"/>
    </location>
</feature>
<comment type="caution">
    <text evidence="13">The sequence shown here is derived from an EMBL/GenBank/DDBJ whole genome shotgun (WGS) entry which is preliminary data.</text>
</comment>
<keyword evidence="9 10" id="KW-0927">Auxin signaling pathway</keyword>
<dbReference type="Gene3D" id="3.10.20.90">
    <property type="entry name" value="Phosphatidylinositol 3-kinase Catalytic Subunit, Chain A, domain 1"/>
    <property type="match status" value="1"/>
</dbReference>
<dbReference type="GO" id="GO:0006355">
    <property type="term" value="P:regulation of DNA-templated transcription"/>
    <property type="evidence" value="ECO:0007669"/>
    <property type="project" value="InterPro"/>
</dbReference>
<keyword evidence="6 10" id="KW-0805">Transcription regulation</keyword>
<evidence type="ECO:0000256" key="11">
    <source>
        <dbReference type="SAM" id="MobiDB-lite"/>
    </source>
</evidence>
<comment type="similarity">
    <text evidence="3 10">Belongs to the Aux/IAA family.</text>
</comment>
<name>A0AAP0BTL6_9ASPA</name>
<dbReference type="Proteomes" id="UP001418222">
    <property type="component" value="Unassembled WGS sequence"/>
</dbReference>
<evidence type="ECO:0000313" key="14">
    <source>
        <dbReference type="Proteomes" id="UP001418222"/>
    </source>
</evidence>
<evidence type="ECO:0000256" key="2">
    <source>
        <dbReference type="ARBA" id="ARBA00004123"/>
    </source>
</evidence>
<reference evidence="13 14" key="1">
    <citation type="journal article" date="2022" name="Nat. Plants">
        <title>Genomes of leafy and leafless Platanthera orchids illuminate the evolution of mycoheterotrophy.</title>
        <authorList>
            <person name="Li M.H."/>
            <person name="Liu K.W."/>
            <person name="Li Z."/>
            <person name="Lu H.C."/>
            <person name="Ye Q.L."/>
            <person name="Zhang D."/>
            <person name="Wang J.Y."/>
            <person name="Li Y.F."/>
            <person name="Zhong Z.M."/>
            <person name="Liu X."/>
            <person name="Yu X."/>
            <person name="Liu D.K."/>
            <person name="Tu X.D."/>
            <person name="Liu B."/>
            <person name="Hao Y."/>
            <person name="Liao X.Y."/>
            <person name="Jiang Y.T."/>
            <person name="Sun W.H."/>
            <person name="Chen J."/>
            <person name="Chen Y.Q."/>
            <person name="Ai Y."/>
            <person name="Zhai J.W."/>
            <person name="Wu S.S."/>
            <person name="Zhou Z."/>
            <person name="Hsiao Y.Y."/>
            <person name="Wu W.L."/>
            <person name="Chen Y.Y."/>
            <person name="Lin Y.F."/>
            <person name="Hsu J.L."/>
            <person name="Li C.Y."/>
            <person name="Wang Z.W."/>
            <person name="Zhao X."/>
            <person name="Zhong W.Y."/>
            <person name="Ma X.K."/>
            <person name="Ma L."/>
            <person name="Huang J."/>
            <person name="Chen G.Z."/>
            <person name="Huang M.Z."/>
            <person name="Huang L."/>
            <person name="Peng D.H."/>
            <person name="Luo Y.B."/>
            <person name="Zou S.Q."/>
            <person name="Chen S.P."/>
            <person name="Lan S."/>
            <person name="Tsai W.C."/>
            <person name="Van de Peer Y."/>
            <person name="Liu Z.J."/>
        </authorList>
    </citation>
    <scope>NUCLEOTIDE SEQUENCE [LARGE SCALE GENOMIC DNA]</scope>
    <source>
        <strain evidence="13">Lor287</strain>
    </source>
</reference>
<feature type="compositionally biased region" description="Basic and acidic residues" evidence="11">
    <location>
        <begin position="1"/>
        <end position="12"/>
    </location>
</feature>
<evidence type="ECO:0000256" key="4">
    <source>
        <dbReference type="ARBA" id="ARBA00011726"/>
    </source>
</evidence>
<dbReference type="Pfam" id="PF02309">
    <property type="entry name" value="AUX_IAA"/>
    <property type="match status" value="2"/>
</dbReference>
<evidence type="ECO:0000256" key="10">
    <source>
        <dbReference type="RuleBase" id="RU004549"/>
    </source>
</evidence>
<keyword evidence="5 10" id="KW-0678">Repressor</keyword>
<accession>A0AAP0BTL6</accession>
<comment type="subcellular location">
    <subcellularLocation>
        <location evidence="2 10">Nucleus</location>
    </subcellularLocation>
</comment>
<comment type="subunit">
    <text evidence="4 10">Homodimers and heterodimers.</text>
</comment>
<keyword evidence="14" id="KW-1185">Reference proteome</keyword>
<gene>
    <name evidence="13" type="primary">AUX22D</name>
    <name evidence="13" type="ORF">KSP39_PZI004444</name>
</gene>
<dbReference type="SUPFAM" id="SSF54277">
    <property type="entry name" value="CAD &amp; PB1 domains"/>
    <property type="match status" value="1"/>
</dbReference>
<dbReference type="GO" id="GO:0005634">
    <property type="term" value="C:nucleus"/>
    <property type="evidence" value="ECO:0007669"/>
    <property type="project" value="UniProtKB-SubCell"/>
</dbReference>
<dbReference type="PROSITE" id="PS51745">
    <property type="entry name" value="PB1"/>
    <property type="match status" value="1"/>
</dbReference>
<organism evidence="13 14">
    <name type="scientific">Platanthera zijinensis</name>
    <dbReference type="NCBI Taxonomy" id="2320716"/>
    <lineage>
        <taxon>Eukaryota</taxon>
        <taxon>Viridiplantae</taxon>
        <taxon>Streptophyta</taxon>
        <taxon>Embryophyta</taxon>
        <taxon>Tracheophyta</taxon>
        <taxon>Spermatophyta</taxon>
        <taxon>Magnoliopsida</taxon>
        <taxon>Liliopsida</taxon>
        <taxon>Asparagales</taxon>
        <taxon>Orchidaceae</taxon>
        <taxon>Orchidoideae</taxon>
        <taxon>Orchideae</taxon>
        <taxon>Orchidinae</taxon>
        <taxon>Platanthera</taxon>
    </lineage>
</organism>
<comment type="function">
    <text evidence="1 10">Aux/IAA proteins are short-lived transcriptional factors that function as repressors of early auxin response genes at low auxin concentrations.</text>
</comment>
<dbReference type="AlphaFoldDB" id="A0AAP0BTL6"/>
<protein>
    <recommendedName>
        <fullName evidence="10">Auxin-responsive protein</fullName>
    </recommendedName>
</protein>
<dbReference type="InterPro" id="IPR053793">
    <property type="entry name" value="PB1-like"/>
</dbReference>
<proteinExistence type="inferred from homology"/>
<dbReference type="InterPro" id="IPR003311">
    <property type="entry name" value="AUX_IAA"/>
</dbReference>